<keyword evidence="2" id="KW-1185">Reference proteome</keyword>
<dbReference type="EMBL" id="CP030032">
    <property type="protein sequence ID" value="AWV90614.1"/>
    <property type="molecule type" value="Genomic_DNA"/>
</dbReference>
<dbReference type="KEGG" id="bsed:DN745_15290"/>
<proteinExistence type="predicted"/>
<dbReference type="RefSeq" id="WP_111336160.1">
    <property type="nucleotide sequence ID" value="NZ_CP030032.1"/>
</dbReference>
<name>A0A2Z4FPR3_9DELT</name>
<dbReference type="OrthoDB" id="5525708at2"/>
<protein>
    <submittedName>
        <fullName evidence="1">Uncharacterized protein</fullName>
    </submittedName>
</protein>
<reference evidence="1 2" key="1">
    <citation type="submission" date="2018-06" db="EMBL/GenBank/DDBJ databases">
        <title>Lujinxingia sediminis gen. nov. sp. nov., a new facultative anaerobic member of the class Deltaproteobacteria, and proposal of Lujinxingaceae fam. nov.</title>
        <authorList>
            <person name="Guo L.-Y."/>
            <person name="Li C.-M."/>
            <person name="Wang S."/>
            <person name="Du Z.-J."/>
        </authorList>
    </citation>
    <scope>NUCLEOTIDE SEQUENCE [LARGE SCALE GENOMIC DNA]</scope>
    <source>
        <strain evidence="1 2">FA350</strain>
    </source>
</reference>
<gene>
    <name evidence="1" type="ORF">DN745_15290</name>
</gene>
<accession>A0A2Z4FPR3</accession>
<evidence type="ECO:0000313" key="2">
    <source>
        <dbReference type="Proteomes" id="UP000249799"/>
    </source>
</evidence>
<evidence type="ECO:0000313" key="1">
    <source>
        <dbReference type="EMBL" id="AWV90614.1"/>
    </source>
</evidence>
<organism evidence="1 2">
    <name type="scientific">Bradymonas sediminis</name>
    <dbReference type="NCBI Taxonomy" id="1548548"/>
    <lineage>
        <taxon>Bacteria</taxon>
        <taxon>Deltaproteobacteria</taxon>
        <taxon>Bradymonadales</taxon>
        <taxon>Bradymonadaceae</taxon>
        <taxon>Bradymonas</taxon>
    </lineage>
</organism>
<dbReference type="AlphaFoldDB" id="A0A2Z4FPR3"/>
<dbReference type="Proteomes" id="UP000249799">
    <property type="component" value="Chromosome"/>
</dbReference>
<sequence length="501" mass="55340">MRATHSEARGAKTPARRGAALCLIWLGALLFIVAGPAGLSAQAPPAPKPASLVISPHFQVFADFEDADAAVRTSRAFYQGAADFARRQHDTLYLVSQSDLQQAVRTARGYDYRLTNAELATRLGIDSYTKLDVASAATYLESAFETYQELNYGLVDPERVAEVALYLALSYIEQDRTTLKLFDRLQTMTLLDPARRIRPGYYPDDVVRIYDSARESLVTLLRDEGPQTREAAALAEFSDTDFAAFGYAWPTERGTFEATLYVYSQSESRFLPPESIEIADLDPATLRAAGNRLMSRFLPCLIAPPQPTAPASTVVTTNGASPFSLDFGFAYTSFMQYPYQERARTQPWGNYGLSVAGRLQLTHEFSLVLGAQLLNSMRDYAGFVFDDFSIARGFFGGDLGVSVGAFNFGAQLSLEGSSLGSFYACPDINAQCAERADRNFAVRIDNDSLFVGANVRPRIIWNAYRQFSLIASGSASYYFVPLSRRNFNIPLSGQLDVSYRF</sequence>